<accession>A0A3Q7HBZ9</accession>
<dbReference type="Gramene" id="Solyc07g042480.3.1">
    <property type="protein sequence ID" value="Solyc07g042480.3.1"/>
    <property type="gene ID" value="Solyc07g042480.3"/>
</dbReference>
<reference evidence="2" key="1">
    <citation type="journal article" date="2012" name="Nature">
        <title>The tomato genome sequence provides insights into fleshy fruit evolution.</title>
        <authorList>
            <consortium name="Tomato Genome Consortium"/>
        </authorList>
    </citation>
    <scope>NUCLEOTIDE SEQUENCE [LARGE SCALE GENOMIC DNA]</scope>
    <source>
        <strain evidence="2">cv. Heinz 1706</strain>
    </source>
</reference>
<dbReference type="InParanoid" id="A0A3Q7HBZ9"/>
<evidence type="ECO:0000256" key="1">
    <source>
        <dbReference type="SAM" id="SignalP"/>
    </source>
</evidence>
<name>A0A3Q7HBZ9_SOLLC</name>
<proteinExistence type="predicted"/>
<dbReference type="PaxDb" id="4081-Solyc07g042480.2.1"/>
<organism evidence="2">
    <name type="scientific">Solanum lycopersicum</name>
    <name type="common">Tomato</name>
    <name type="synonym">Lycopersicon esculentum</name>
    <dbReference type="NCBI Taxonomy" id="4081"/>
    <lineage>
        <taxon>Eukaryota</taxon>
        <taxon>Viridiplantae</taxon>
        <taxon>Streptophyta</taxon>
        <taxon>Embryophyta</taxon>
        <taxon>Tracheophyta</taxon>
        <taxon>Spermatophyta</taxon>
        <taxon>Magnoliopsida</taxon>
        <taxon>eudicotyledons</taxon>
        <taxon>Gunneridae</taxon>
        <taxon>Pentapetalae</taxon>
        <taxon>asterids</taxon>
        <taxon>lamiids</taxon>
        <taxon>Solanales</taxon>
        <taxon>Solanaceae</taxon>
        <taxon>Solanoideae</taxon>
        <taxon>Solaneae</taxon>
        <taxon>Solanum</taxon>
        <taxon>Solanum subgen. Lycopersicon</taxon>
    </lineage>
</organism>
<dbReference type="Proteomes" id="UP000004994">
    <property type="component" value="Chromosome 7"/>
</dbReference>
<protein>
    <submittedName>
        <fullName evidence="2">Uncharacterized protein</fullName>
    </submittedName>
</protein>
<feature type="signal peptide" evidence="1">
    <location>
        <begin position="1"/>
        <end position="23"/>
    </location>
</feature>
<keyword evidence="3" id="KW-1185">Reference proteome</keyword>
<feature type="chain" id="PRO_5018594633" evidence="1">
    <location>
        <begin position="24"/>
        <end position="33"/>
    </location>
</feature>
<sequence length="33" mass="3663">MTSLFRALSLLLANCLTLDKVASWSSYFLSSHS</sequence>
<evidence type="ECO:0000313" key="2">
    <source>
        <dbReference type="EnsemblPlants" id="Solyc07g042480.3.1"/>
    </source>
</evidence>
<dbReference type="AlphaFoldDB" id="A0A3Q7HBZ9"/>
<reference evidence="2" key="2">
    <citation type="submission" date="2019-01" db="UniProtKB">
        <authorList>
            <consortium name="EnsemblPlants"/>
        </authorList>
    </citation>
    <scope>IDENTIFICATION</scope>
    <source>
        <strain evidence="2">cv. Heinz 1706</strain>
    </source>
</reference>
<evidence type="ECO:0000313" key="3">
    <source>
        <dbReference type="Proteomes" id="UP000004994"/>
    </source>
</evidence>
<keyword evidence="1" id="KW-0732">Signal</keyword>
<dbReference type="EnsemblPlants" id="Solyc07g042480.3.1">
    <property type="protein sequence ID" value="Solyc07g042480.3.1"/>
    <property type="gene ID" value="Solyc07g042480.3"/>
</dbReference>